<proteinExistence type="predicted"/>
<protein>
    <recommendedName>
        <fullName evidence="2">DUF6970 domain-containing protein</fullName>
    </recommendedName>
</protein>
<reference evidence="3 4" key="2">
    <citation type="submission" date="2018-12" db="EMBL/GenBank/DDBJ databases">
        <title>Rhizobacter gummiphilus sp. nov., a rubber-degrading bacterium isolated from the soil of a botanical garden in Japan.</title>
        <authorList>
            <person name="Shunsuke S.S."/>
        </authorList>
    </citation>
    <scope>NUCLEOTIDE SEQUENCE [LARGE SCALE GENOMIC DNA]</scope>
    <source>
        <strain evidence="3 4">S-16</strain>
    </source>
</reference>
<comment type="caution">
    <text evidence="3">The sequence shown here is derived from an EMBL/GenBank/DDBJ whole genome shotgun (WGS) entry which is preliminary data.</text>
</comment>
<evidence type="ECO:0000259" key="2">
    <source>
        <dbReference type="Pfam" id="PF22311"/>
    </source>
</evidence>
<feature type="chain" id="PRO_5018220206" description="DUF6970 domain-containing protein" evidence="1">
    <location>
        <begin position="23"/>
        <end position="133"/>
    </location>
</feature>
<dbReference type="Proteomes" id="UP000267464">
    <property type="component" value="Unassembled WGS sequence"/>
</dbReference>
<dbReference type="Pfam" id="PF22311">
    <property type="entry name" value="DUF6970"/>
    <property type="match status" value="1"/>
</dbReference>
<feature type="signal peptide" evidence="1">
    <location>
        <begin position="1"/>
        <end position="22"/>
    </location>
</feature>
<evidence type="ECO:0000256" key="1">
    <source>
        <dbReference type="SAM" id="SignalP"/>
    </source>
</evidence>
<keyword evidence="4" id="KW-1185">Reference proteome</keyword>
<feature type="domain" description="DUF6970" evidence="2">
    <location>
        <begin position="44"/>
        <end position="116"/>
    </location>
</feature>
<name>A0A3N7JXG5_9BURK</name>
<sequence>MNLPIRSQIVALALLMSASAFAQDRVPRDGLPSWLVSKMKRYDGLPEEQAPLGIWQITREGQPAYLEIAPCCDQYNPLFDAKGQRICAPTGGFHGGGDMKCPNPADPRTKVRLVWVHPKSADQNPPAPQLSKE</sequence>
<evidence type="ECO:0000313" key="4">
    <source>
        <dbReference type="Proteomes" id="UP000267464"/>
    </source>
</evidence>
<keyword evidence="1" id="KW-0732">Signal</keyword>
<dbReference type="AlphaFoldDB" id="A0A3N7JXG5"/>
<gene>
    <name evidence="3" type="ORF">DZC73_00120</name>
</gene>
<dbReference type="InterPro" id="IPR054243">
    <property type="entry name" value="DUF6970"/>
</dbReference>
<organism evidence="3 4">
    <name type="scientific">Piscinibacter terrae</name>
    <dbReference type="NCBI Taxonomy" id="2496871"/>
    <lineage>
        <taxon>Bacteria</taxon>
        <taxon>Pseudomonadati</taxon>
        <taxon>Pseudomonadota</taxon>
        <taxon>Betaproteobacteria</taxon>
        <taxon>Burkholderiales</taxon>
        <taxon>Sphaerotilaceae</taxon>
        <taxon>Piscinibacter</taxon>
    </lineage>
</organism>
<accession>A0A3N7JXG5</accession>
<dbReference type="EMBL" id="QUSW01000001">
    <property type="protein sequence ID" value="RQP25529.1"/>
    <property type="molecule type" value="Genomic_DNA"/>
</dbReference>
<evidence type="ECO:0000313" key="3">
    <source>
        <dbReference type="EMBL" id="RQP25529.1"/>
    </source>
</evidence>
<dbReference type="RefSeq" id="WP_124538181.1">
    <property type="nucleotide sequence ID" value="NZ_QUSW01000001.1"/>
</dbReference>
<reference evidence="3 4" key="1">
    <citation type="submission" date="2018-08" db="EMBL/GenBank/DDBJ databases">
        <authorList>
            <person name="Khan S.A."/>
            <person name="Jeon C.O."/>
            <person name="Chun B.H."/>
            <person name="Jeong S.E."/>
        </authorList>
    </citation>
    <scope>NUCLEOTIDE SEQUENCE [LARGE SCALE GENOMIC DNA]</scope>
    <source>
        <strain evidence="3 4">S-16</strain>
    </source>
</reference>
<dbReference type="OrthoDB" id="676710at2"/>